<keyword evidence="3" id="KW-0547">Nucleotide-binding</keyword>
<evidence type="ECO:0000256" key="3">
    <source>
        <dbReference type="RuleBase" id="RU362119"/>
    </source>
</evidence>
<feature type="compositionally biased region" description="Polar residues" evidence="4">
    <location>
        <begin position="15"/>
        <end position="27"/>
    </location>
</feature>
<feature type="domain" description="Calcineurin-like phosphoesterase" evidence="5">
    <location>
        <begin position="45"/>
        <end position="291"/>
    </location>
</feature>
<organism evidence="7 8">
    <name type="scientific">Pseudogemmobacter lacusdianii</name>
    <dbReference type="NCBI Taxonomy" id="3069608"/>
    <lineage>
        <taxon>Bacteria</taxon>
        <taxon>Pseudomonadati</taxon>
        <taxon>Pseudomonadota</taxon>
        <taxon>Alphaproteobacteria</taxon>
        <taxon>Rhodobacterales</taxon>
        <taxon>Paracoccaceae</taxon>
        <taxon>Pseudogemmobacter</taxon>
    </lineage>
</organism>
<dbReference type="EMBL" id="JAVDBT010000009">
    <property type="protein sequence ID" value="MDQ2066822.1"/>
    <property type="molecule type" value="Genomic_DNA"/>
</dbReference>
<evidence type="ECO:0000256" key="4">
    <source>
        <dbReference type="SAM" id="MobiDB-lite"/>
    </source>
</evidence>
<accession>A0ABU0VYI2</accession>
<protein>
    <submittedName>
        <fullName evidence="7">5'-nucleotidase C-terminal domain-containing protein</fullName>
    </submittedName>
</protein>
<evidence type="ECO:0000313" key="7">
    <source>
        <dbReference type="EMBL" id="MDQ2066822.1"/>
    </source>
</evidence>
<dbReference type="Proteomes" id="UP001239680">
    <property type="component" value="Unassembled WGS sequence"/>
</dbReference>
<evidence type="ECO:0000259" key="5">
    <source>
        <dbReference type="Pfam" id="PF00149"/>
    </source>
</evidence>
<dbReference type="SUPFAM" id="SSF56300">
    <property type="entry name" value="Metallo-dependent phosphatases"/>
    <property type="match status" value="1"/>
</dbReference>
<dbReference type="InterPro" id="IPR008334">
    <property type="entry name" value="5'-Nucleotdase_C"/>
</dbReference>
<dbReference type="PANTHER" id="PTHR11575">
    <property type="entry name" value="5'-NUCLEOTIDASE-RELATED"/>
    <property type="match status" value="1"/>
</dbReference>
<keyword evidence="3" id="KW-0378">Hydrolase</keyword>
<comment type="caution">
    <text evidence="7">The sequence shown here is derived from an EMBL/GenBank/DDBJ whole genome shotgun (WGS) entry which is preliminary data.</text>
</comment>
<dbReference type="Pfam" id="PF02872">
    <property type="entry name" value="5_nucleotid_C"/>
    <property type="match status" value="1"/>
</dbReference>
<dbReference type="Pfam" id="PF00149">
    <property type="entry name" value="Metallophos"/>
    <property type="match status" value="1"/>
</dbReference>
<dbReference type="Gene3D" id="3.90.780.10">
    <property type="entry name" value="5'-Nucleotidase, C-terminal domain"/>
    <property type="match status" value="1"/>
</dbReference>
<dbReference type="InterPro" id="IPR029052">
    <property type="entry name" value="Metallo-depent_PP-like"/>
</dbReference>
<dbReference type="InterPro" id="IPR036907">
    <property type="entry name" value="5'-Nucleotdase_C_sf"/>
</dbReference>
<keyword evidence="8" id="KW-1185">Reference proteome</keyword>
<dbReference type="Gene3D" id="3.60.21.10">
    <property type="match status" value="1"/>
</dbReference>
<evidence type="ECO:0000256" key="2">
    <source>
        <dbReference type="ARBA" id="ARBA00022729"/>
    </source>
</evidence>
<dbReference type="InterPro" id="IPR006179">
    <property type="entry name" value="5_nucleotidase/apyrase"/>
</dbReference>
<evidence type="ECO:0000313" key="8">
    <source>
        <dbReference type="Proteomes" id="UP001239680"/>
    </source>
</evidence>
<dbReference type="RefSeq" id="WP_306680535.1">
    <property type="nucleotide sequence ID" value="NZ_JAVDBT010000009.1"/>
</dbReference>
<evidence type="ECO:0000259" key="6">
    <source>
        <dbReference type="Pfam" id="PF02872"/>
    </source>
</evidence>
<dbReference type="InterPro" id="IPR004843">
    <property type="entry name" value="Calcineurin-like_PHP"/>
</dbReference>
<gene>
    <name evidence="7" type="ORF">Q9295_10575</name>
</gene>
<dbReference type="SUPFAM" id="SSF55816">
    <property type="entry name" value="5'-nucleotidase (syn. UDP-sugar hydrolase), C-terminal domain"/>
    <property type="match status" value="1"/>
</dbReference>
<dbReference type="InterPro" id="IPR006146">
    <property type="entry name" value="5'-Nucleotdase_CS"/>
</dbReference>
<dbReference type="PRINTS" id="PR01607">
    <property type="entry name" value="APYRASEFAMLY"/>
</dbReference>
<keyword evidence="2" id="KW-0732">Signal</keyword>
<dbReference type="PANTHER" id="PTHR11575:SF6">
    <property type="entry name" value="2',3'-CYCLIC-NUCLEOTIDE 2'-PHOSPHODIESTERASE_3'-NUCLEOTIDASE"/>
    <property type="match status" value="1"/>
</dbReference>
<dbReference type="PROSITE" id="PS00786">
    <property type="entry name" value="5_NUCLEOTIDASE_2"/>
    <property type="match status" value="1"/>
</dbReference>
<dbReference type="PROSITE" id="PS00785">
    <property type="entry name" value="5_NUCLEOTIDASE_1"/>
    <property type="match status" value="1"/>
</dbReference>
<feature type="region of interest" description="Disordered" evidence="4">
    <location>
        <begin position="1"/>
        <end position="28"/>
    </location>
</feature>
<sequence>MVQAQDPFRMGEGSASLTELQDNTSATGEAVTRAHGALQRSILQLRIMATSDVHANLLSYDYAANRSLHGVGLATMTALMAKARAEAKAAWGDEAVLLLDNGDFLQGTALADLRAQEQRRRGHPVIAAMNALGYDAATLGNHEFNYGLAALERALAEARFPVVSANVLRKGGPLSPIEARGLVPPYTLLTRQLRDAGGLTHQLSIGVLGLTPPETALWDKMHLSGRIEIRPMLETAQEWLPKLRAAGADLVICLAHIGLDRCGMNPANDGLIADLAALPGMDALVLGHSHATFPKRNAAAHSDRRIDAQAGRISGIPVVQPGYFGSHLGIIDLKLAVESGPALAHADGLPCPRPKARYKVLDAQVQAQNVSEVAAGLSSAELRRHAAPLRRALSQDHRMALDWARRSLGQTEVPLASAFSQVADTAAMRLLGLANLDHLEGIVAGTHLADLPRIAAVTPHRSGGAGGPLNFTEIAAGRLSIRHILDLHPFPNTFCAQLITGAELREELERAVSIFQQIKPGGLDQRLMDPGFPSYAFASIVGVSYGVDLSQPARYNAHGQLIRPRAHRVTKLQRGGRPVQNDDRFIMATDSFRASGGLGGVPPAADRLIGDGTQLCSEILRLYLQRIGLLRAEALELNERWQLCQLPGASVLYEAGPNALLYKSEAAHLRPEAAGLNEDGFHLVRLHL</sequence>
<name>A0ABU0VYI2_9RHOB</name>
<evidence type="ECO:0000256" key="1">
    <source>
        <dbReference type="ARBA" id="ARBA00006654"/>
    </source>
</evidence>
<proteinExistence type="inferred from homology"/>
<feature type="domain" description="5'-Nucleotidase C-terminal" evidence="6">
    <location>
        <begin position="471"/>
        <end position="599"/>
    </location>
</feature>
<reference evidence="7 8" key="1">
    <citation type="submission" date="2023-08" db="EMBL/GenBank/DDBJ databases">
        <title>Characterization of two Paracoccaceae strains isolated from Phycosphere and proposal of Xinfangfangia lacusdiani sp. nov.</title>
        <authorList>
            <person name="Deng Y."/>
            <person name="Zhang Y.Q."/>
        </authorList>
    </citation>
    <scope>NUCLEOTIDE SEQUENCE [LARGE SCALE GENOMIC DNA]</scope>
    <source>
        <strain evidence="7 8">CPCC 101601</strain>
    </source>
</reference>
<comment type="similarity">
    <text evidence="1 3">Belongs to the 5'-nucleotidase family.</text>
</comment>